<accession>A0ABX8TIU2</accession>
<proteinExistence type="predicted"/>
<evidence type="ECO:0000313" key="2">
    <source>
        <dbReference type="EMBL" id="QYC09947.1"/>
    </source>
</evidence>
<evidence type="ECO:0008006" key="4">
    <source>
        <dbReference type="Google" id="ProtNLM"/>
    </source>
</evidence>
<dbReference type="Pfam" id="PF06347">
    <property type="entry name" value="SH3_4"/>
    <property type="match status" value="2"/>
</dbReference>
<dbReference type="Proteomes" id="UP000824334">
    <property type="component" value="Chromosome"/>
</dbReference>
<evidence type="ECO:0000256" key="1">
    <source>
        <dbReference type="SAM" id="Phobius"/>
    </source>
</evidence>
<keyword evidence="3" id="KW-1185">Reference proteome</keyword>
<dbReference type="EMBL" id="CP080034">
    <property type="protein sequence ID" value="QYC09947.1"/>
    <property type="molecule type" value="Genomic_DNA"/>
</dbReference>
<protein>
    <recommendedName>
        <fullName evidence="4">SH3b domain-containing protein</fullName>
    </recommendedName>
</protein>
<sequence length="206" mass="22452">MDRGPRDGSFHTVSSKAAAIFQSFWRRIVVAGAVIALFGGLGVLTSAGQSMPDGRPTPTGLEVPRWISLKSSHVRARQGPGLDYPILWEYRAAGLPVQVIAETAEWRKICDPDGAVAWIHRTVSSGRRSVFNTTSEEVPIRAGRSDTASVRARLSPRALVSLDECEDGWCRVRARRLEGWVAQRSVFGTQERALCNANRPAGTGRG</sequence>
<keyword evidence="1" id="KW-1133">Transmembrane helix</keyword>
<name>A0ABX8TIU2_9CAUL</name>
<dbReference type="InterPro" id="IPR010466">
    <property type="entry name" value="DUF1058"/>
</dbReference>
<evidence type="ECO:0000313" key="3">
    <source>
        <dbReference type="Proteomes" id="UP000824334"/>
    </source>
</evidence>
<reference evidence="2 3" key="1">
    <citation type="submission" date="2021-07" db="EMBL/GenBank/DDBJ databases">
        <title>Isolation and characterization of bacteria from a gold mining with a capacity of golden bioaccumulation.</title>
        <authorList>
            <person name="Yang X.J."/>
        </authorList>
    </citation>
    <scope>NUCLEOTIDE SEQUENCE [LARGE SCALE GENOMIC DNA]</scope>
    <source>
        <strain evidence="2 3">Au29</strain>
    </source>
</reference>
<keyword evidence="1" id="KW-0472">Membrane</keyword>
<keyword evidence="1" id="KW-0812">Transmembrane</keyword>
<gene>
    <name evidence="2" type="ORF">KWG56_15440</name>
</gene>
<feature type="transmembrane region" description="Helical" evidence="1">
    <location>
        <begin position="24"/>
        <end position="45"/>
    </location>
</feature>
<organism evidence="2 3">
    <name type="scientific">Brevundimonas nasdae</name>
    <dbReference type="NCBI Taxonomy" id="172043"/>
    <lineage>
        <taxon>Bacteria</taxon>
        <taxon>Pseudomonadati</taxon>
        <taxon>Pseudomonadota</taxon>
        <taxon>Alphaproteobacteria</taxon>
        <taxon>Caulobacterales</taxon>
        <taxon>Caulobacteraceae</taxon>
        <taxon>Brevundimonas</taxon>
    </lineage>
</organism>